<proteinExistence type="predicted"/>
<accession>A0A1G7K4F0</accession>
<dbReference type="EMBL" id="FMZW01000051">
    <property type="protein sequence ID" value="SDF31914.1"/>
    <property type="molecule type" value="Genomic_DNA"/>
</dbReference>
<dbReference type="Proteomes" id="UP000199245">
    <property type="component" value="Unassembled WGS sequence"/>
</dbReference>
<dbReference type="AlphaFoldDB" id="A0A1G7K4F0"/>
<protein>
    <submittedName>
        <fullName evidence="2">MAC/Perforin domain-containing protein</fullName>
    </submittedName>
</protein>
<sequence length="718" mass="78396">MADDPKGTAVGKWLISNGAGEDAQAFYDQGYTELEDVTAEAIDDLIKKKGTAAKLKRLLAQSNKPKKSAVEPMPPPDLPAGTTFDLTAPVLQHADVEFRVPSALSVDRGEAAVLPTDIKPEEWMVIAFNSKLIYGYDMRGPAPARPREPVLYWKVPAANASFMRNEQDHARVTSSVTYTSESSTYVRAGFDKETASAGYAFCSASFERSHKERHARSLSRTRRHMVGFYQFPRATVFLDACTTVSPKFVDAVTAALEQRDPGKELESVMAKFGHVVPSEVLLGGQLTLTYSEETDALATEDESEEQISAAVSFKVGQASGGASFTKQTSESRKTAAEQIAQNTSFEGYGGDTRLVSTPSAWGPTVGEPNKWAVIRNIGITSTLNLLPDDLKARALQFWRVEPDPLPPATTRSPNINYRATTDGFVSAHLRVNVENDGSEVYGLTDSASDPKTCRASAGCHWYKDEHMWSGSLFMPVRAKEYYNLSFTPRWGGSVAAAYFQSFPLALGEWERLEPNIRYPKREQDGFVVARLQHAQDGNRGNISGRQSALGQDLAQCVASSIHWYDHSDTCIAAESFCMPVVKGSDFIVDFVPTYGNPLVEAYWIPIGASNKMLPLERREINKINVADTNGILFGYLNAGGGSDSAEGTLSLTVAENEDLKNPVTVTGTNVQYCERYNKFIPCNSVTAVVRKGTSYRAVFKVDAAPVTAVVSWVGIVPA</sequence>
<name>A0A1G7K4F0_9BRAD</name>
<dbReference type="Pfam" id="PF22693">
    <property type="entry name" value="MACPF_1"/>
    <property type="match status" value="1"/>
</dbReference>
<dbReference type="InterPro" id="IPR054586">
    <property type="entry name" value="MACPF_1_fungal"/>
</dbReference>
<evidence type="ECO:0000259" key="1">
    <source>
        <dbReference type="Pfam" id="PF22693"/>
    </source>
</evidence>
<dbReference type="RefSeq" id="WP_092089334.1">
    <property type="nucleotide sequence ID" value="NZ_FMZW01000051.1"/>
</dbReference>
<reference evidence="2 3" key="1">
    <citation type="submission" date="2016-10" db="EMBL/GenBank/DDBJ databases">
        <authorList>
            <person name="de Groot N.N."/>
        </authorList>
    </citation>
    <scope>NUCLEOTIDE SEQUENCE [LARGE SCALE GENOMIC DNA]</scope>
    <source>
        <strain evidence="2 3">R5</strain>
    </source>
</reference>
<evidence type="ECO:0000313" key="3">
    <source>
        <dbReference type="Proteomes" id="UP000199245"/>
    </source>
</evidence>
<organism evidence="2 3">
    <name type="scientific">Bradyrhizobium brasilense</name>
    <dbReference type="NCBI Taxonomy" id="1419277"/>
    <lineage>
        <taxon>Bacteria</taxon>
        <taxon>Pseudomonadati</taxon>
        <taxon>Pseudomonadota</taxon>
        <taxon>Alphaproteobacteria</taxon>
        <taxon>Hyphomicrobiales</taxon>
        <taxon>Nitrobacteraceae</taxon>
        <taxon>Bradyrhizobium</taxon>
    </lineage>
</organism>
<gene>
    <name evidence="2" type="ORF">SAMN05216337_105128</name>
</gene>
<evidence type="ECO:0000313" key="2">
    <source>
        <dbReference type="EMBL" id="SDF31914.1"/>
    </source>
</evidence>
<feature type="domain" description="MACPF-like" evidence="1">
    <location>
        <begin position="167"/>
        <end position="392"/>
    </location>
</feature>